<dbReference type="InterPro" id="IPR011152">
    <property type="entry name" value="Pesterase_MJ0912"/>
</dbReference>
<accession>A0ABS5MDH2</accession>
<sequence length="253" mass="28626">MGEKFAIITDIHGNSAALKAVLEDIKRDKDIGRIYCLGDMIAIGHETNQVLELLFSEKNISFVTGNHEQSVLNIILGKPSHSQEIVQKHHEWIAKNLDKAYMERLANIPKQITTEIAGKKVLFLHYHLDCNNQFLPLDTDPTGPSLEKIYEVTDVDLVCFGHHHTIHHFSSKSRMYLNPGPLGCGHKPLAPYGTIEIGENGQVNVHIKEVPYDNRAFLKSIFETKYPAYETVLEVFHGNQHIPLVEEEEVNSK</sequence>
<keyword evidence="4" id="KW-1185">Reference proteome</keyword>
<name>A0ABS5MDH2_9BACI</name>
<gene>
    <name evidence="3" type="ORF">KGF86_09070</name>
</gene>
<comment type="similarity">
    <text evidence="1">Belongs to the metallophosphoesterase superfamily. YfcE family.</text>
</comment>
<dbReference type="InterPro" id="IPR050126">
    <property type="entry name" value="Ap4A_hydrolase"/>
</dbReference>
<dbReference type="SUPFAM" id="SSF56300">
    <property type="entry name" value="Metallo-dependent phosphatases"/>
    <property type="match status" value="1"/>
</dbReference>
<proteinExistence type="inferred from homology"/>
<dbReference type="EMBL" id="JAGXBY010000003">
    <property type="protein sequence ID" value="MBS3680366.1"/>
    <property type="molecule type" value="Genomic_DNA"/>
</dbReference>
<dbReference type="Pfam" id="PF12850">
    <property type="entry name" value="Metallophos_2"/>
    <property type="match status" value="1"/>
</dbReference>
<protein>
    <submittedName>
        <fullName evidence="3">Metallophosphoesterase family protein</fullName>
    </submittedName>
</protein>
<dbReference type="InterPro" id="IPR024654">
    <property type="entry name" value="Calcineurin-like_PHP_lpxH"/>
</dbReference>
<dbReference type="PANTHER" id="PTHR42850:SF2">
    <property type="entry name" value="BLL5683 PROTEIN"/>
    <property type="match status" value="1"/>
</dbReference>
<dbReference type="Gene3D" id="3.60.21.10">
    <property type="match status" value="1"/>
</dbReference>
<comment type="caution">
    <text evidence="3">The sequence shown here is derived from an EMBL/GenBank/DDBJ whole genome shotgun (WGS) entry which is preliminary data.</text>
</comment>
<evidence type="ECO:0000313" key="4">
    <source>
        <dbReference type="Proteomes" id="UP000681870"/>
    </source>
</evidence>
<evidence type="ECO:0000256" key="1">
    <source>
        <dbReference type="ARBA" id="ARBA00008950"/>
    </source>
</evidence>
<evidence type="ECO:0000259" key="2">
    <source>
        <dbReference type="Pfam" id="PF12850"/>
    </source>
</evidence>
<evidence type="ECO:0000313" key="3">
    <source>
        <dbReference type="EMBL" id="MBS3680366.1"/>
    </source>
</evidence>
<organism evidence="3 4">
    <name type="scientific">Ornithinibacillus massiliensis</name>
    <dbReference type="NCBI Taxonomy" id="1944633"/>
    <lineage>
        <taxon>Bacteria</taxon>
        <taxon>Bacillati</taxon>
        <taxon>Bacillota</taxon>
        <taxon>Bacilli</taxon>
        <taxon>Bacillales</taxon>
        <taxon>Bacillaceae</taxon>
        <taxon>Ornithinibacillus</taxon>
    </lineage>
</organism>
<dbReference type="PIRSF" id="PIRSF000883">
    <property type="entry name" value="Pesterase_MJ0912"/>
    <property type="match status" value="1"/>
</dbReference>
<dbReference type="PANTHER" id="PTHR42850">
    <property type="entry name" value="METALLOPHOSPHOESTERASE"/>
    <property type="match status" value="1"/>
</dbReference>
<dbReference type="RefSeq" id="WP_211741638.1">
    <property type="nucleotide sequence ID" value="NZ_JAGXBY010000003.1"/>
</dbReference>
<reference evidence="3 4" key="1">
    <citation type="submission" date="2021-05" db="EMBL/GenBank/DDBJ databases">
        <title>Ornithinibacillus massiliensis sp. nov.</title>
        <authorList>
            <person name="Iwaza R."/>
            <person name="Lagier J.-C."/>
            <person name="Raoult D."/>
        </authorList>
    </citation>
    <scope>NUCLEOTIDE SEQUENCE [LARGE SCALE GENOMIC DNA]</scope>
    <source>
        <strain evidence="3 4">Marseille-P3601</strain>
    </source>
</reference>
<feature type="domain" description="Calcineurin-like phosphoesterase" evidence="2">
    <location>
        <begin position="4"/>
        <end position="185"/>
    </location>
</feature>
<dbReference type="CDD" id="cd00838">
    <property type="entry name" value="MPP_superfamily"/>
    <property type="match status" value="1"/>
</dbReference>
<dbReference type="Proteomes" id="UP000681870">
    <property type="component" value="Unassembled WGS sequence"/>
</dbReference>
<dbReference type="InterPro" id="IPR029052">
    <property type="entry name" value="Metallo-depent_PP-like"/>
</dbReference>